<evidence type="ECO:0000313" key="1">
    <source>
        <dbReference type="EMBL" id="XCG64484.1"/>
    </source>
</evidence>
<dbReference type="EMBL" id="CP159218">
    <property type="protein sequence ID" value="XCG64484.1"/>
    <property type="molecule type" value="Genomic_DNA"/>
</dbReference>
<organism evidence="1">
    <name type="scientific">Nakamurella sp. A5-74</name>
    <dbReference type="NCBI Taxonomy" id="3158264"/>
    <lineage>
        <taxon>Bacteria</taxon>
        <taxon>Bacillati</taxon>
        <taxon>Actinomycetota</taxon>
        <taxon>Actinomycetes</taxon>
        <taxon>Nakamurellales</taxon>
        <taxon>Nakamurellaceae</taxon>
        <taxon>Nakamurella</taxon>
    </lineage>
</organism>
<protein>
    <submittedName>
        <fullName evidence="1">Uncharacterized protein</fullName>
    </submittedName>
</protein>
<dbReference type="AlphaFoldDB" id="A0AAU8DTF7"/>
<reference evidence="1" key="1">
    <citation type="submission" date="2024-05" db="EMBL/GenBank/DDBJ databases">
        <authorList>
            <person name="Cai S.Y."/>
            <person name="Jin L.M."/>
            <person name="Li H.R."/>
        </authorList>
    </citation>
    <scope>NUCLEOTIDE SEQUENCE</scope>
    <source>
        <strain evidence="1">A5-74</strain>
    </source>
</reference>
<proteinExistence type="predicted"/>
<name>A0AAU8DTF7_9ACTN</name>
<accession>A0AAU8DTF7</accession>
<sequence>MGDFAAVWQEQDEQTRQWLIDHNGEVLPSDVLKRLTASAGDASELGWLDLHDPDEPVLTDSAVDWIESTANGE</sequence>
<dbReference type="RefSeq" id="WP_353650097.1">
    <property type="nucleotide sequence ID" value="NZ_CP159218.1"/>
</dbReference>
<gene>
    <name evidence="1" type="ORF">ABLG96_03855</name>
</gene>